<gene>
    <name evidence="8" type="ORF">G3I67_04835</name>
</gene>
<dbReference type="SUPFAM" id="SSF103473">
    <property type="entry name" value="MFS general substrate transporter"/>
    <property type="match status" value="1"/>
</dbReference>
<dbReference type="Pfam" id="PF07690">
    <property type="entry name" value="MFS_1"/>
    <property type="match status" value="1"/>
</dbReference>
<accession>A0A6B2QX56</accession>
<dbReference type="GO" id="GO:0012505">
    <property type="term" value="C:endomembrane system"/>
    <property type="evidence" value="ECO:0007669"/>
    <property type="project" value="UniProtKB-SubCell"/>
</dbReference>
<keyword evidence="3 6" id="KW-0812">Transmembrane</keyword>
<evidence type="ECO:0000259" key="7">
    <source>
        <dbReference type="PROSITE" id="PS50850"/>
    </source>
</evidence>
<proteinExistence type="predicted"/>
<feature type="transmembrane region" description="Helical" evidence="6">
    <location>
        <begin position="149"/>
        <end position="169"/>
    </location>
</feature>
<dbReference type="PANTHER" id="PTHR23501">
    <property type="entry name" value="MAJOR FACILITATOR SUPERFAMILY"/>
    <property type="match status" value="1"/>
</dbReference>
<name>A0A6B2QX56_9BURK</name>
<feature type="transmembrane region" description="Helical" evidence="6">
    <location>
        <begin position="90"/>
        <end position="110"/>
    </location>
</feature>
<feature type="domain" description="Major facilitator superfamily (MFS) profile" evidence="7">
    <location>
        <begin position="1"/>
        <end position="439"/>
    </location>
</feature>
<feature type="transmembrane region" description="Helical" evidence="6">
    <location>
        <begin position="392"/>
        <end position="411"/>
    </location>
</feature>
<dbReference type="GO" id="GO:0022857">
    <property type="term" value="F:transmembrane transporter activity"/>
    <property type="evidence" value="ECO:0007669"/>
    <property type="project" value="InterPro"/>
</dbReference>
<keyword evidence="2" id="KW-0813">Transport</keyword>
<feature type="transmembrane region" description="Helical" evidence="6">
    <location>
        <begin position="324"/>
        <end position="343"/>
    </location>
</feature>
<evidence type="ECO:0000256" key="4">
    <source>
        <dbReference type="ARBA" id="ARBA00022989"/>
    </source>
</evidence>
<feature type="transmembrane region" description="Helical" evidence="6">
    <location>
        <begin position="189"/>
        <end position="211"/>
    </location>
</feature>
<dbReference type="Gene3D" id="1.20.1720.10">
    <property type="entry name" value="Multidrug resistance protein D"/>
    <property type="match status" value="1"/>
</dbReference>
<dbReference type="Gene3D" id="1.20.1250.20">
    <property type="entry name" value="MFS general substrate transporter like domains"/>
    <property type="match status" value="1"/>
</dbReference>
<protein>
    <submittedName>
        <fullName evidence="8">MFS transporter</fullName>
    </submittedName>
</protein>
<feature type="transmembrane region" description="Helical" evidence="6">
    <location>
        <begin position="292"/>
        <end position="312"/>
    </location>
</feature>
<reference evidence="8" key="1">
    <citation type="submission" date="2020-02" db="EMBL/GenBank/DDBJ databases">
        <authorList>
            <person name="Chen W.-M."/>
        </authorList>
    </citation>
    <scope>NUCLEOTIDE SEQUENCE</scope>
    <source>
        <strain evidence="8">NBD-18</strain>
    </source>
</reference>
<evidence type="ECO:0000256" key="3">
    <source>
        <dbReference type="ARBA" id="ARBA00022692"/>
    </source>
</evidence>
<comment type="subcellular location">
    <subcellularLocation>
        <location evidence="1">Endomembrane system</location>
        <topology evidence="1">Multi-pass membrane protein</topology>
    </subcellularLocation>
</comment>
<keyword evidence="4 6" id="KW-1133">Transmembrane helix</keyword>
<dbReference type="PROSITE" id="PS50850">
    <property type="entry name" value="MFS"/>
    <property type="match status" value="1"/>
</dbReference>
<keyword evidence="5 6" id="KW-0472">Membrane</keyword>
<dbReference type="AlphaFoldDB" id="A0A6B2QX56"/>
<dbReference type="InterPro" id="IPR020846">
    <property type="entry name" value="MFS_dom"/>
</dbReference>
<comment type="caution">
    <text evidence="8">The sequence shown here is derived from an EMBL/GenBank/DDBJ whole genome shotgun (WGS) entry which is preliminary data.</text>
</comment>
<feature type="transmembrane region" description="Helical" evidence="6">
    <location>
        <begin position="35"/>
        <end position="53"/>
    </location>
</feature>
<feature type="transmembrane region" description="Helical" evidence="6">
    <location>
        <begin position="417"/>
        <end position="436"/>
    </location>
</feature>
<evidence type="ECO:0000313" key="8">
    <source>
        <dbReference type="EMBL" id="NDY82553.1"/>
    </source>
</evidence>
<dbReference type="EMBL" id="JAAGRN010000002">
    <property type="protein sequence ID" value="NDY82553.1"/>
    <property type="molecule type" value="Genomic_DNA"/>
</dbReference>
<evidence type="ECO:0000256" key="6">
    <source>
        <dbReference type="SAM" id="Phobius"/>
    </source>
</evidence>
<evidence type="ECO:0000256" key="5">
    <source>
        <dbReference type="ARBA" id="ARBA00023136"/>
    </source>
</evidence>
<sequence>MSGVAWALIVAAFDSTIVSTSMPKVAEALDGKALYAWVGTAYFLASAVTILIFGRLGDLYGRKPLMLASLAIVGVGSVLAGLSQTMPQLIAFRVLQGFGGGMMVATTFTAPADLFPDARKRVRWMVITSASYAFASGIGPMLGGMVTQALGWRAAFFITPGAAVISIYLTWKYFPRIRPTHASGKRLDWLGSLLLTVAVGAPLAGLELLIAENAQDHLWWALGLIAAGFGASAMLIPVEKRVEMPIFPLRILQSRESVLLNLAGLLTGGVMYILIFYLPLLLQDVFGYSPSHAGLLMTPLVAVMPMGSMMNAQLLPRQTNPERLLILGSVLLGLGCLLCMSFTANSPTWWVLLVLSTTGLGLGFLLPNYTLFMQMISDQRDVGAASALVQTMRSLGSALGTALVGIAIARISVSSGLRIGLIFCVVLCVIVGWISTQIRMKNVSRS</sequence>
<dbReference type="InterPro" id="IPR036259">
    <property type="entry name" value="MFS_trans_sf"/>
</dbReference>
<feature type="transmembrane region" description="Helical" evidence="6">
    <location>
        <begin position="349"/>
        <end position="371"/>
    </location>
</feature>
<evidence type="ECO:0000256" key="2">
    <source>
        <dbReference type="ARBA" id="ARBA00022448"/>
    </source>
</evidence>
<organism evidence="8">
    <name type="scientific">Sheuella amnicola</name>
    <dbReference type="NCBI Taxonomy" id="2707330"/>
    <lineage>
        <taxon>Bacteria</taxon>
        <taxon>Pseudomonadati</taxon>
        <taxon>Pseudomonadota</taxon>
        <taxon>Betaproteobacteria</taxon>
        <taxon>Burkholderiales</taxon>
        <taxon>Alcaligenaceae</taxon>
        <taxon>Sheuella</taxon>
    </lineage>
</organism>
<dbReference type="InterPro" id="IPR011701">
    <property type="entry name" value="MFS"/>
</dbReference>
<feature type="transmembrane region" description="Helical" evidence="6">
    <location>
        <begin position="122"/>
        <end position="143"/>
    </location>
</feature>
<evidence type="ECO:0000256" key="1">
    <source>
        <dbReference type="ARBA" id="ARBA00004127"/>
    </source>
</evidence>
<dbReference type="PANTHER" id="PTHR23501:SF191">
    <property type="entry name" value="VACUOLAR BASIC AMINO ACID TRANSPORTER 4"/>
    <property type="match status" value="1"/>
</dbReference>
<dbReference type="GO" id="GO:0005886">
    <property type="term" value="C:plasma membrane"/>
    <property type="evidence" value="ECO:0007669"/>
    <property type="project" value="TreeGrafter"/>
</dbReference>
<feature type="transmembrane region" description="Helical" evidence="6">
    <location>
        <begin position="258"/>
        <end position="280"/>
    </location>
</feature>
<feature type="transmembrane region" description="Helical" evidence="6">
    <location>
        <begin position="65"/>
        <end position="84"/>
    </location>
</feature>
<feature type="transmembrane region" description="Helical" evidence="6">
    <location>
        <begin position="217"/>
        <end position="238"/>
    </location>
</feature>